<feature type="region of interest" description="Disordered" evidence="1">
    <location>
        <begin position="133"/>
        <end position="192"/>
    </location>
</feature>
<evidence type="ECO:0000313" key="2">
    <source>
        <dbReference type="EMBL" id="KAK8144749.1"/>
    </source>
</evidence>
<protein>
    <submittedName>
        <fullName evidence="2">Uncharacterized protein</fullName>
    </submittedName>
</protein>
<feature type="compositionally biased region" description="Basic and acidic residues" evidence="1">
    <location>
        <begin position="153"/>
        <end position="177"/>
    </location>
</feature>
<keyword evidence="3" id="KW-1185">Reference proteome</keyword>
<accession>A0AAW0RR85</accession>
<gene>
    <name evidence="2" type="ORF">G3M48_005380</name>
</gene>
<dbReference type="Proteomes" id="UP001397290">
    <property type="component" value="Unassembled WGS sequence"/>
</dbReference>
<name>A0AAW0RR85_9HYPO</name>
<comment type="caution">
    <text evidence="2">The sequence shown here is derived from an EMBL/GenBank/DDBJ whole genome shotgun (WGS) entry which is preliminary data.</text>
</comment>
<reference evidence="2 3" key="1">
    <citation type="submission" date="2020-02" db="EMBL/GenBank/DDBJ databases">
        <title>Comparative genomics of the hypocrealean fungal genus Beauvera.</title>
        <authorList>
            <person name="Showalter D.N."/>
            <person name="Bushley K.E."/>
            <person name="Rehner S.A."/>
        </authorList>
    </citation>
    <scope>NUCLEOTIDE SEQUENCE [LARGE SCALE GENOMIC DNA]</scope>
    <source>
        <strain evidence="2 3">ARSEF4384</strain>
    </source>
</reference>
<evidence type="ECO:0000313" key="3">
    <source>
        <dbReference type="Proteomes" id="UP001397290"/>
    </source>
</evidence>
<dbReference type="EMBL" id="JAAHCF010000356">
    <property type="protein sequence ID" value="KAK8144749.1"/>
    <property type="molecule type" value="Genomic_DNA"/>
</dbReference>
<proteinExistence type="predicted"/>
<sequence length="192" mass="21664">MCFQAILYECGHEERFILECRNRIGLRGLVKTLFDLLRPNGEVRPLPCDDVAADSARRGHKCRRCLIQQIPDLLQRERQRLRILSGDFADGLVDPVPVRSLPPRALQRLQSKAAKRDLHALYRRHSLPQYAWAASPEETESEMDSGTCNTGGKGDKGDSEIETFEKSPGERSRKQPRESPAAAANTLRSRSL</sequence>
<organism evidence="2 3">
    <name type="scientific">Beauveria asiatica</name>
    <dbReference type="NCBI Taxonomy" id="1069075"/>
    <lineage>
        <taxon>Eukaryota</taxon>
        <taxon>Fungi</taxon>
        <taxon>Dikarya</taxon>
        <taxon>Ascomycota</taxon>
        <taxon>Pezizomycotina</taxon>
        <taxon>Sordariomycetes</taxon>
        <taxon>Hypocreomycetidae</taxon>
        <taxon>Hypocreales</taxon>
        <taxon>Cordycipitaceae</taxon>
        <taxon>Beauveria</taxon>
    </lineage>
</organism>
<evidence type="ECO:0000256" key="1">
    <source>
        <dbReference type="SAM" id="MobiDB-lite"/>
    </source>
</evidence>
<dbReference type="AlphaFoldDB" id="A0AAW0RR85"/>